<dbReference type="InterPro" id="IPR036186">
    <property type="entry name" value="Serpin_sf"/>
</dbReference>
<feature type="domain" description="Serpin" evidence="2">
    <location>
        <begin position="30"/>
        <end position="386"/>
    </location>
</feature>
<dbReference type="InterPro" id="IPR023796">
    <property type="entry name" value="Serpin_dom"/>
</dbReference>
<comment type="similarity">
    <text evidence="1">Belongs to the serpin family.</text>
</comment>
<proteinExistence type="inferred from homology"/>
<reference evidence="4" key="1">
    <citation type="submission" date="2022-11" db="UniProtKB">
        <authorList>
            <consortium name="WormBaseParasite"/>
        </authorList>
    </citation>
    <scope>IDENTIFICATION</scope>
</reference>
<organism evidence="3 4">
    <name type="scientific">Ditylenchus dipsaci</name>
    <dbReference type="NCBI Taxonomy" id="166011"/>
    <lineage>
        <taxon>Eukaryota</taxon>
        <taxon>Metazoa</taxon>
        <taxon>Ecdysozoa</taxon>
        <taxon>Nematoda</taxon>
        <taxon>Chromadorea</taxon>
        <taxon>Rhabditida</taxon>
        <taxon>Tylenchina</taxon>
        <taxon>Tylenchomorpha</taxon>
        <taxon>Sphaerularioidea</taxon>
        <taxon>Anguinidae</taxon>
        <taxon>Anguininae</taxon>
        <taxon>Ditylenchus</taxon>
    </lineage>
</organism>
<dbReference type="SUPFAM" id="SSF56574">
    <property type="entry name" value="Serpins"/>
    <property type="match status" value="1"/>
</dbReference>
<dbReference type="AlphaFoldDB" id="A0A915DCK1"/>
<dbReference type="Gene3D" id="2.30.39.10">
    <property type="entry name" value="Alpha-1-antitrypsin, domain 1"/>
    <property type="match status" value="1"/>
</dbReference>
<protein>
    <submittedName>
        <fullName evidence="4">Serpin domain-containing protein</fullName>
    </submittedName>
</protein>
<dbReference type="InterPro" id="IPR042178">
    <property type="entry name" value="Serpin_sf_1"/>
</dbReference>
<dbReference type="SMART" id="SM00093">
    <property type="entry name" value="SERPIN"/>
    <property type="match status" value="1"/>
</dbReference>
<dbReference type="GO" id="GO:0005615">
    <property type="term" value="C:extracellular space"/>
    <property type="evidence" value="ECO:0007669"/>
    <property type="project" value="InterPro"/>
</dbReference>
<dbReference type="InterPro" id="IPR000215">
    <property type="entry name" value="Serpin_fam"/>
</dbReference>
<dbReference type="PANTHER" id="PTHR11461">
    <property type="entry name" value="SERINE PROTEASE INHIBITOR, SERPIN"/>
    <property type="match status" value="1"/>
</dbReference>
<keyword evidence="3" id="KW-1185">Reference proteome</keyword>
<evidence type="ECO:0000313" key="3">
    <source>
        <dbReference type="Proteomes" id="UP000887574"/>
    </source>
</evidence>
<dbReference type="Proteomes" id="UP000887574">
    <property type="component" value="Unplaced"/>
</dbReference>
<dbReference type="WBParaSite" id="jg18443">
    <property type="protein sequence ID" value="jg18443"/>
    <property type="gene ID" value="jg18443"/>
</dbReference>
<accession>A0A915DCK1</accession>
<dbReference type="CDD" id="cd00172">
    <property type="entry name" value="serpin"/>
    <property type="match status" value="1"/>
</dbReference>
<evidence type="ECO:0000313" key="4">
    <source>
        <dbReference type="WBParaSite" id="jg18443"/>
    </source>
</evidence>
<dbReference type="Pfam" id="PF00079">
    <property type="entry name" value="Serpin"/>
    <property type="match status" value="1"/>
</dbReference>
<dbReference type="Gene3D" id="3.30.497.10">
    <property type="entry name" value="Antithrombin, subunit I, domain 2"/>
    <property type="match status" value="1"/>
</dbReference>
<dbReference type="PANTHER" id="PTHR11461:SF278">
    <property type="entry name" value="SERINE PROTEASE INHIBITOR 88EA"/>
    <property type="match status" value="1"/>
</dbReference>
<dbReference type="GO" id="GO:0004867">
    <property type="term" value="F:serine-type endopeptidase inhibitor activity"/>
    <property type="evidence" value="ECO:0007669"/>
    <property type="project" value="InterPro"/>
</dbReference>
<sequence>MCRRYRKGKINKMTSNSNALILEAQTDFGLNLLRQSTTNSKASVVLSPLSVAIALSMAYAGARDETEAELNKLLANGQPKEEVHKFFGMMLQKIAKSEKNYTLEAANRIYVKEDYPILEEYKKLLNNHYQGQFESVDFSQSQAAANKINEFVVNATHGKIHDLIEAGSLSGMTRMVLINAIYFKGTWAVQFDPKLTTKKAFYVSEGTEKQVDMMQKTSSFVYSDNGEMQLLGLPYKNNEVFMFVVLPKERYGLENVLKNLTGQSLLGLVQQRQKREVRVILPKFKLESTHTLAPILKNLGLQRSVSSSANFNGVSGSGGLQISEILQKAFIETNEEGTEAAAATAVMIRAMSARPDYVYFTADHPFAYFLVTDAGEVLFNGVVQENH</sequence>
<evidence type="ECO:0000256" key="1">
    <source>
        <dbReference type="RuleBase" id="RU000411"/>
    </source>
</evidence>
<evidence type="ECO:0000259" key="2">
    <source>
        <dbReference type="SMART" id="SM00093"/>
    </source>
</evidence>
<dbReference type="InterPro" id="IPR042185">
    <property type="entry name" value="Serpin_sf_2"/>
</dbReference>
<name>A0A915DCK1_9BILA</name>